<evidence type="ECO:0000256" key="5">
    <source>
        <dbReference type="ARBA" id="ARBA00023077"/>
    </source>
</evidence>
<organism evidence="13 14">
    <name type="scientific">Segatella copri</name>
    <dbReference type="NCBI Taxonomy" id="165179"/>
    <lineage>
        <taxon>Bacteria</taxon>
        <taxon>Pseudomonadati</taxon>
        <taxon>Bacteroidota</taxon>
        <taxon>Bacteroidia</taxon>
        <taxon>Bacteroidales</taxon>
        <taxon>Prevotellaceae</taxon>
        <taxon>Segatella</taxon>
    </lineage>
</organism>
<dbReference type="InterPro" id="IPR023997">
    <property type="entry name" value="TonB-dep_OMP_SusC/RagA_CS"/>
</dbReference>
<gene>
    <name evidence="13" type="ORF">DW192_05105</name>
</gene>
<evidence type="ECO:0000313" key="14">
    <source>
        <dbReference type="Proteomes" id="UP000284548"/>
    </source>
</evidence>
<feature type="signal peptide" evidence="10">
    <location>
        <begin position="1"/>
        <end position="28"/>
    </location>
</feature>
<evidence type="ECO:0000256" key="9">
    <source>
        <dbReference type="RuleBase" id="RU003357"/>
    </source>
</evidence>
<evidence type="ECO:0000256" key="4">
    <source>
        <dbReference type="ARBA" id="ARBA00022692"/>
    </source>
</evidence>
<dbReference type="PROSITE" id="PS52016">
    <property type="entry name" value="TONB_DEPENDENT_REC_3"/>
    <property type="match status" value="1"/>
</dbReference>
<evidence type="ECO:0000256" key="6">
    <source>
        <dbReference type="ARBA" id="ARBA00023136"/>
    </source>
</evidence>
<dbReference type="InterPro" id="IPR000531">
    <property type="entry name" value="Beta-barrel_TonB"/>
</dbReference>
<dbReference type="Pfam" id="PF13715">
    <property type="entry name" value="CarbopepD_reg_2"/>
    <property type="match status" value="1"/>
</dbReference>
<dbReference type="InterPro" id="IPR036942">
    <property type="entry name" value="Beta-barrel_TonB_sf"/>
</dbReference>
<dbReference type="Gene3D" id="2.60.40.1120">
    <property type="entry name" value="Carboxypeptidase-like, regulatory domain"/>
    <property type="match status" value="1"/>
</dbReference>
<dbReference type="InterPro" id="IPR039426">
    <property type="entry name" value="TonB-dep_rcpt-like"/>
</dbReference>
<sequence>MRKSKSNAVLRGLAASALVLMVSATAWGQKVKITGTVIDNTNEPVIGASVLENGTKNGVATDLDGHFTIEVQPGARLKISYIGYKNKEVKASNGVQIMLEEESNMLNEVVAIGYGSVKRKDVTTAVSSVSAKDLDTRPIVSAAAGMQGKAAGLQISQANGQPGASPTIRVRGTTSLNGSNDPLYVVDGVPMINIDFLAADDIDNIQVLKDASSAAIYGSRAANGVIIIGTKQGKAGVAKVSLNAHYAFNTVRDNQESLNAAQYKELMDEIGLVKLPEGLKDQTDWKDEVFRTGNVQDYQLSITNGTDKLRYFISGGYTGENGVIKKSSYQRYNFRASVENDIRKWLRLNASVTYSDYTNKGTGIISGAGSNRGGVVTAIVNTPTYAPVWNPENPSQFYNNFYGVNITSPAENIARTQNNKSAYNRLLATGKATVTFMPELTYNTSLSFDRTQGTTTNFLDPISTTIGRQEFGTGYDGRNISSVIVWDNVLNYKKAFGKHSLDAMAGSSWTQSKWSQNYINGSNYANDLFPTLNAANKISWTGTGSSASDWAILSTFARLQYNWNDTYMVTANMRADGSSKLAPHHRWGYFPSFSGAWRVSNEKFMKDIKWIDDLKIRGGWGQTGNQSGLGDYSYLARYNINRVQWFGEGNDANATPTFSQGNLSNPELTWETTTQTNIGLDLTVLGNRLTFYADYYYKKTKDMLMNITLPAGSAAASNLTYNGGSMINKGWEFAISSQNLTGALKWNTDFNISFNKNKLESLSLTQVYYEATTTDFVNEQVVRNTPGKPLGSFWGYVAEGVDPETGDMKYKDVTGDGLVSASDRTYIGDPNPDFTFGLTNTFSYKGLNLSILIQGSYGNDIYNVSRMETEGMYDGKNQSTKVLARWRVPGQITDVPKAKWDIRNSTYFVEDGSYLRVKDISLSYDVPRKLISRFGLTRLQPYVSATNLLTLTDYSGMDPEVNQYGNSGSVQGIDWGTYPLNKSVVLGVKVEF</sequence>
<keyword evidence="13" id="KW-0675">Receptor</keyword>
<comment type="subcellular location">
    <subcellularLocation>
        <location evidence="1 8">Cell outer membrane</location>
        <topology evidence="1 8">Multi-pass membrane protein</topology>
    </subcellularLocation>
</comment>
<evidence type="ECO:0000256" key="7">
    <source>
        <dbReference type="ARBA" id="ARBA00023237"/>
    </source>
</evidence>
<dbReference type="InterPro" id="IPR008969">
    <property type="entry name" value="CarboxyPept-like_regulatory"/>
</dbReference>
<feature type="chain" id="PRO_5019550900" evidence="10">
    <location>
        <begin position="29"/>
        <end position="992"/>
    </location>
</feature>
<dbReference type="Gene3D" id="2.40.170.20">
    <property type="entry name" value="TonB-dependent receptor, beta-barrel domain"/>
    <property type="match status" value="1"/>
</dbReference>
<comment type="caution">
    <text evidence="13">The sequence shown here is derived from an EMBL/GenBank/DDBJ whole genome shotgun (WGS) entry which is preliminary data.</text>
</comment>
<comment type="similarity">
    <text evidence="8 9">Belongs to the TonB-dependent receptor family.</text>
</comment>
<dbReference type="InterPro" id="IPR037066">
    <property type="entry name" value="Plug_dom_sf"/>
</dbReference>
<feature type="domain" description="TonB-dependent receptor plug" evidence="12">
    <location>
        <begin position="119"/>
        <end position="225"/>
    </location>
</feature>
<keyword evidence="2 8" id="KW-0813">Transport</keyword>
<evidence type="ECO:0000313" key="13">
    <source>
        <dbReference type="EMBL" id="RHH83778.1"/>
    </source>
</evidence>
<dbReference type="Pfam" id="PF07715">
    <property type="entry name" value="Plug"/>
    <property type="match status" value="1"/>
</dbReference>
<dbReference type="FunFam" id="2.60.40.1120:FF:000003">
    <property type="entry name" value="Outer membrane protein Omp121"/>
    <property type="match status" value="1"/>
</dbReference>
<keyword evidence="5 9" id="KW-0798">TonB box</keyword>
<keyword evidence="4 8" id="KW-0812">Transmembrane</keyword>
<keyword evidence="10" id="KW-0732">Signal</keyword>
<dbReference type="Proteomes" id="UP000284548">
    <property type="component" value="Unassembled WGS sequence"/>
</dbReference>
<evidence type="ECO:0000256" key="3">
    <source>
        <dbReference type="ARBA" id="ARBA00022452"/>
    </source>
</evidence>
<dbReference type="NCBIfam" id="TIGR04057">
    <property type="entry name" value="SusC_RagA_signa"/>
    <property type="match status" value="1"/>
</dbReference>
<dbReference type="NCBIfam" id="TIGR04056">
    <property type="entry name" value="OMP_RagA_SusC"/>
    <property type="match status" value="1"/>
</dbReference>
<dbReference type="GO" id="GO:0009279">
    <property type="term" value="C:cell outer membrane"/>
    <property type="evidence" value="ECO:0007669"/>
    <property type="project" value="UniProtKB-SubCell"/>
</dbReference>
<reference evidence="13 14" key="1">
    <citation type="submission" date="2018-08" db="EMBL/GenBank/DDBJ databases">
        <title>A genome reference for cultivated species of the human gut microbiota.</title>
        <authorList>
            <person name="Zou Y."/>
            <person name="Xue W."/>
            <person name="Luo G."/>
        </authorList>
    </citation>
    <scope>NUCLEOTIDE SEQUENCE [LARGE SCALE GENOMIC DNA]</scope>
    <source>
        <strain evidence="13 14">AM16-54</strain>
    </source>
</reference>
<evidence type="ECO:0000259" key="12">
    <source>
        <dbReference type="Pfam" id="PF07715"/>
    </source>
</evidence>
<dbReference type="SUPFAM" id="SSF49464">
    <property type="entry name" value="Carboxypeptidase regulatory domain-like"/>
    <property type="match status" value="1"/>
</dbReference>
<dbReference type="RefSeq" id="WP_118254231.1">
    <property type="nucleotide sequence ID" value="NZ_QRKB01000008.1"/>
</dbReference>
<evidence type="ECO:0000256" key="10">
    <source>
        <dbReference type="SAM" id="SignalP"/>
    </source>
</evidence>
<protein>
    <submittedName>
        <fullName evidence="13">TonB-dependent receptor</fullName>
    </submittedName>
</protein>
<keyword evidence="3 8" id="KW-1134">Transmembrane beta strand</keyword>
<dbReference type="Pfam" id="PF00593">
    <property type="entry name" value="TonB_dep_Rec_b-barrel"/>
    <property type="match status" value="1"/>
</dbReference>
<evidence type="ECO:0000256" key="1">
    <source>
        <dbReference type="ARBA" id="ARBA00004571"/>
    </source>
</evidence>
<name>A0A414YCA7_9BACT</name>
<dbReference type="SUPFAM" id="SSF56935">
    <property type="entry name" value="Porins"/>
    <property type="match status" value="1"/>
</dbReference>
<dbReference type="AlphaFoldDB" id="A0A414YCA7"/>
<proteinExistence type="inferred from homology"/>
<dbReference type="EMBL" id="QRKB01000008">
    <property type="protein sequence ID" value="RHH83778.1"/>
    <property type="molecule type" value="Genomic_DNA"/>
</dbReference>
<evidence type="ECO:0000256" key="2">
    <source>
        <dbReference type="ARBA" id="ARBA00022448"/>
    </source>
</evidence>
<keyword evidence="6 8" id="KW-0472">Membrane</keyword>
<dbReference type="FunFam" id="2.170.130.10:FF:000008">
    <property type="entry name" value="SusC/RagA family TonB-linked outer membrane protein"/>
    <property type="match status" value="1"/>
</dbReference>
<dbReference type="InterPro" id="IPR023996">
    <property type="entry name" value="TonB-dep_OMP_SusC/RagA"/>
</dbReference>
<evidence type="ECO:0000256" key="8">
    <source>
        <dbReference type="PROSITE-ProRule" id="PRU01360"/>
    </source>
</evidence>
<dbReference type="InterPro" id="IPR012910">
    <property type="entry name" value="Plug_dom"/>
</dbReference>
<accession>A0A414YCA7</accession>
<evidence type="ECO:0000259" key="11">
    <source>
        <dbReference type="Pfam" id="PF00593"/>
    </source>
</evidence>
<feature type="domain" description="TonB-dependent receptor-like beta-barrel" evidence="11">
    <location>
        <begin position="384"/>
        <end position="930"/>
    </location>
</feature>
<keyword evidence="7 8" id="KW-0998">Cell outer membrane</keyword>
<dbReference type="Gene3D" id="2.170.130.10">
    <property type="entry name" value="TonB-dependent receptor, plug domain"/>
    <property type="match status" value="1"/>
</dbReference>